<dbReference type="GO" id="GO:0005739">
    <property type="term" value="C:mitochondrion"/>
    <property type="evidence" value="ECO:0007669"/>
    <property type="project" value="UniProtKB-SubCell"/>
</dbReference>
<dbReference type="AlphaFoldDB" id="A0A9N9EBY7"/>
<keyword evidence="6" id="KW-1185">Reference proteome</keyword>
<dbReference type="PROSITE" id="PS00600">
    <property type="entry name" value="AA_TRANSFER_CLASS_3"/>
    <property type="match status" value="1"/>
</dbReference>
<evidence type="ECO:0000313" key="6">
    <source>
        <dbReference type="Proteomes" id="UP000789508"/>
    </source>
</evidence>
<keyword evidence="2" id="KW-0032">Aminotransferase</keyword>
<dbReference type="Pfam" id="PF13500">
    <property type="entry name" value="AAA_26"/>
    <property type="match status" value="1"/>
</dbReference>
<dbReference type="GO" id="GO:0030170">
    <property type="term" value="F:pyridoxal phosphate binding"/>
    <property type="evidence" value="ECO:0007669"/>
    <property type="project" value="InterPro"/>
</dbReference>
<evidence type="ECO:0000313" key="5">
    <source>
        <dbReference type="EMBL" id="CAG8671296.1"/>
    </source>
</evidence>
<evidence type="ECO:0000256" key="4">
    <source>
        <dbReference type="ARBA" id="ARBA00022898"/>
    </source>
</evidence>
<proteinExistence type="predicted"/>
<dbReference type="CDD" id="cd03109">
    <property type="entry name" value="DTBS"/>
    <property type="match status" value="1"/>
</dbReference>
<evidence type="ECO:0000256" key="1">
    <source>
        <dbReference type="ARBA" id="ARBA00004173"/>
    </source>
</evidence>
<dbReference type="InterPro" id="IPR027417">
    <property type="entry name" value="P-loop_NTPase"/>
</dbReference>
<dbReference type="SUPFAM" id="SSF52540">
    <property type="entry name" value="P-loop containing nucleoside triphosphate hydrolases"/>
    <property type="match status" value="1"/>
</dbReference>
<dbReference type="InterPro" id="IPR015424">
    <property type="entry name" value="PyrdxlP-dep_Trfase"/>
</dbReference>
<dbReference type="EMBL" id="CAJVPS010012505">
    <property type="protein sequence ID" value="CAG8671296.1"/>
    <property type="molecule type" value="Genomic_DNA"/>
</dbReference>
<dbReference type="GO" id="GO:0004015">
    <property type="term" value="F:adenosylmethionine-8-amino-7-oxononanoate transaminase activity"/>
    <property type="evidence" value="ECO:0007669"/>
    <property type="project" value="TreeGrafter"/>
</dbReference>
<comment type="subcellular location">
    <subcellularLocation>
        <location evidence="1">Mitochondrion</location>
    </subcellularLocation>
</comment>
<protein>
    <submittedName>
        <fullName evidence="5">14102_t:CDS:1</fullName>
    </submittedName>
</protein>
<dbReference type="OrthoDB" id="425114at2759"/>
<evidence type="ECO:0000256" key="2">
    <source>
        <dbReference type="ARBA" id="ARBA00022576"/>
    </source>
</evidence>
<evidence type="ECO:0000256" key="3">
    <source>
        <dbReference type="ARBA" id="ARBA00022679"/>
    </source>
</evidence>
<organism evidence="5 6">
    <name type="scientific">Ambispora leptoticha</name>
    <dbReference type="NCBI Taxonomy" id="144679"/>
    <lineage>
        <taxon>Eukaryota</taxon>
        <taxon>Fungi</taxon>
        <taxon>Fungi incertae sedis</taxon>
        <taxon>Mucoromycota</taxon>
        <taxon>Glomeromycotina</taxon>
        <taxon>Glomeromycetes</taxon>
        <taxon>Archaeosporales</taxon>
        <taxon>Ambisporaceae</taxon>
        <taxon>Ambispora</taxon>
    </lineage>
</organism>
<comment type="caution">
    <text evidence="5">The sequence shown here is derived from an EMBL/GenBank/DDBJ whole genome shotgun (WGS) entry which is preliminary data.</text>
</comment>
<dbReference type="GO" id="GO:0009102">
    <property type="term" value="P:biotin biosynthetic process"/>
    <property type="evidence" value="ECO:0007669"/>
    <property type="project" value="TreeGrafter"/>
</dbReference>
<keyword evidence="3" id="KW-0808">Transferase</keyword>
<dbReference type="InterPro" id="IPR049704">
    <property type="entry name" value="Aminotrans_3_PPA_site"/>
</dbReference>
<keyword evidence="4" id="KW-0663">Pyridoxal phosphate</keyword>
<dbReference type="Gene3D" id="3.90.1150.10">
    <property type="entry name" value="Aspartate Aminotransferase, domain 1"/>
    <property type="match status" value="1"/>
</dbReference>
<dbReference type="PANTHER" id="PTHR42684:SF3">
    <property type="entry name" value="ADENOSYLMETHIONINE-8-AMINO-7-OXONONANOATE AMINOTRANSFERASE"/>
    <property type="match status" value="1"/>
</dbReference>
<dbReference type="PANTHER" id="PTHR42684">
    <property type="entry name" value="ADENOSYLMETHIONINE-8-AMINO-7-OXONONANOATE AMINOTRANSFERASE"/>
    <property type="match status" value="1"/>
</dbReference>
<name>A0A9N9EBY7_9GLOM</name>
<sequence length="766" mass="86214">MSVYFPTRSFQIYQTFAANTNLGKTLFSAGLLRAAATHKKVSKLFYLKPVQTGYPVDSDARFVDSFVNSKILNTRTLYSYEKPVSPHIATDKPPNDKDVLSRVKSYIAECQIQLGSNDEGKLILETAGGVNSPIMSGTLQCEFYRPLRLPTILIGDSKLGGISTTISSFEALHLRGYDIPAILLFHDTEYNNFQYLKEYFRKYDTCIHSISPPPPKNSAAEKDHENLRDYFSSTSQDFQAILKQLNEWHHLRFDRLESMEKKTMKKIWWPFTQHQRVKNVTIIDSAHDDFMITFNRNNDSEGAGQVQMKEMFDACASWWTQGLGHGSSKLSLAASYAAGRYGHVIFPECIHEPALDLAEKLLEGVGKGWATRVFYSDNGSTAIEVALKMALKTNLKRNNIKDEDAIKQATEKEFLIFGIEGSYHGDTIGAMDACGPNVYNEKVKWYKPRGYWFEAPTVYLKNGMYLVDIPKSIHPDHTNMTYSVPSFDLIFNQDQPIASDLVKIYEDHIGRILSSCIHSNKYQFGALILEPILMGAGGMKLVDPLFQRVLIDEVRKNKIPVIFDEVFTGLWRLGCRSGADLLGKKPDIATYAKLLTGGLIPLATTLTTESVFENFIGSEKTDALLHGHSYTAHPIGCSVARASLDEYEEFNKNSLHWNTAKSQWAYNENTSDGSNKEPIVWSFWDKEVVHHLSHLPKVKGVMTLGYASNASQAIVKELYSSFTSKNFGIYARPLGNVVYLMTSHITSPTNIRAVEEKLVECIKSSK</sequence>
<accession>A0A9N9EBY7</accession>
<dbReference type="Pfam" id="PF00202">
    <property type="entry name" value="Aminotran_3"/>
    <property type="match status" value="1"/>
</dbReference>
<dbReference type="InterPro" id="IPR005814">
    <property type="entry name" value="Aminotrans_3"/>
</dbReference>
<dbReference type="InterPro" id="IPR015422">
    <property type="entry name" value="PyrdxlP-dep_Trfase_small"/>
</dbReference>
<reference evidence="5" key="1">
    <citation type="submission" date="2021-06" db="EMBL/GenBank/DDBJ databases">
        <authorList>
            <person name="Kallberg Y."/>
            <person name="Tangrot J."/>
            <person name="Rosling A."/>
        </authorList>
    </citation>
    <scope>NUCLEOTIDE SEQUENCE</scope>
    <source>
        <strain evidence="5">FL130A</strain>
    </source>
</reference>
<dbReference type="SUPFAM" id="SSF53383">
    <property type="entry name" value="PLP-dependent transferases"/>
    <property type="match status" value="1"/>
</dbReference>
<dbReference type="Proteomes" id="UP000789508">
    <property type="component" value="Unassembled WGS sequence"/>
</dbReference>
<dbReference type="InterPro" id="IPR015421">
    <property type="entry name" value="PyrdxlP-dep_Trfase_major"/>
</dbReference>
<dbReference type="GO" id="GO:0004141">
    <property type="term" value="F:dethiobiotin synthase activity"/>
    <property type="evidence" value="ECO:0007669"/>
    <property type="project" value="TreeGrafter"/>
</dbReference>
<dbReference type="Gene3D" id="3.40.640.10">
    <property type="entry name" value="Type I PLP-dependent aspartate aminotransferase-like (Major domain)"/>
    <property type="match status" value="1"/>
</dbReference>
<gene>
    <name evidence="5" type="ORF">ALEPTO_LOCUS10599</name>
</gene>
<dbReference type="Gene3D" id="3.40.50.300">
    <property type="entry name" value="P-loop containing nucleotide triphosphate hydrolases"/>
    <property type="match status" value="1"/>
</dbReference>